<evidence type="ECO:0000259" key="3">
    <source>
        <dbReference type="PROSITE" id="PS51278"/>
    </source>
</evidence>
<keyword evidence="2" id="KW-0067">ATP-binding</keyword>
<dbReference type="Proteomes" id="UP000194236">
    <property type="component" value="Unassembled WGS sequence"/>
</dbReference>
<evidence type="ECO:0000256" key="1">
    <source>
        <dbReference type="ARBA" id="ARBA00022741"/>
    </source>
</evidence>
<organism evidence="4 5">
    <name type="scientific">Euroglyphus maynei</name>
    <name type="common">Mayne's house dust mite</name>
    <dbReference type="NCBI Taxonomy" id="6958"/>
    <lineage>
        <taxon>Eukaryota</taxon>
        <taxon>Metazoa</taxon>
        <taxon>Ecdysozoa</taxon>
        <taxon>Arthropoda</taxon>
        <taxon>Chelicerata</taxon>
        <taxon>Arachnida</taxon>
        <taxon>Acari</taxon>
        <taxon>Acariformes</taxon>
        <taxon>Sarcoptiformes</taxon>
        <taxon>Astigmata</taxon>
        <taxon>Psoroptidia</taxon>
        <taxon>Analgoidea</taxon>
        <taxon>Pyroglyphidae</taxon>
        <taxon>Pyroglyphinae</taxon>
        <taxon>Euroglyphus</taxon>
    </lineage>
</organism>
<dbReference type="InterPro" id="IPR029055">
    <property type="entry name" value="Ntn_hydrolases_N"/>
</dbReference>
<dbReference type="InterPro" id="IPR017932">
    <property type="entry name" value="GATase_2_dom"/>
</dbReference>
<dbReference type="EMBL" id="MUJZ01023084">
    <property type="protein sequence ID" value="OTF79441.1"/>
    <property type="molecule type" value="Genomic_DNA"/>
</dbReference>
<dbReference type="Gene3D" id="3.60.20.10">
    <property type="entry name" value="Glutamine Phosphoribosylpyrophosphate, subunit 1, domain 1"/>
    <property type="match status" value="1"/>
</dbReference>
<evidence type="ECO:0000313" key="4">
    <source>
        <dbReference type="EMBL" id="OTF79441.1"/>
    </source>
</evidence>
<protein>
    <submittedName>
        <fullName evidence="4">Asparagine synthetase domain-containing 1-like protein</fullName>
    </submittedName>
</protein>
<dbReference type="Pfam" id="PF13537">
    <property type="entry name" value="GATase_7"/>
    <property type="match status" value="1"/>
</dbReference>
<dbReference type="InterPro" id="IPR050795">
    <property type="entry name" value="Asn_Synthetase"/>
</dbReference>
<name>A0A1Y3BET8_EURMA</name>
<feature type="domain" description="Glutamine amidotransferase type-2" evidence="3">
    <location>
        <begin position="1"/>
        <end position="105"/>
    </location>
</feature>
<dbReference type="OrthoDB" id="409189at2759"/>
<dbReference type="SUPFAM" id="SSF56235">
    <property type="entry name" value="N-terminal nucleophile aminohydrolases (Ntn hydrolases)"/>
    <property type="match status" value="1"/>
</dbReference>
<dbReference type="PROSITE" id="PS51278">
    <property type="entry name" value="GATASE_TYPE_2"/>
    <property type="match status" value="1"/>
</dbReference>
<gene>
    <name evidence="4" type="ORF">BLA29_011772</name>
</gene>
<keyword evidence="5" id="KW-1185">Reference proteome</keyword>
<dbReference type="PANTHER" id="PTHR11772">
    <property type="entry name" value="ASPARAGINE SYNTHETASE"/>
    <property type="match status" value="1"/>
</dbReference>
<reference evidence="4 5" key="1">
    <citation type="submission" date="2017-03" db="EMBL/GenBank/DDBJ databases">
        <title>Genome Survey of Euroglyphus maynei.</title>
        <authorList>
            <person name="Arlian L.G."/>
            <person name="Morgan M.S."/>
            <person name="Rider S.D."/>
        </authorList>
    </citation>
    <scope>NUCLEOTIDE SEQUENCE [LARGE SCALE GENOMIC DNA]</scope>
    <source>
        <strain evidence="4">Arlian Lab</strain>
        <tissue evidence="4">Whole body</tissue>
    </source>
</reference>
<feature type="non-terminal residue" evidence="4">
    <location>
        <position position="129"/>
    </location>
</feature>
<dbReference type="GO" id="GO:0005524">
    <property type="term" value="F:ATP binding"/>
    <property type="evidence" value="ECO:0007669"/>
    <property type="project" value="UniProtKB-KW"/>
</dbReference>
<evidence type="ECO:0000256" key="2">
    <source>
        <dbReference type="ARBA" id="ARBA00022840"/>
    </source>
</evidence>
<accession>A0A1Y3BET8</accession>
<comment type="caution">
    <text evidence="4">The sequence shown here is derived from an EMBL/GenBank/DDBJ whole genome shotgun (WGS) entry which is preliminary data.</text>
</comment>
<dbReference type="AlphaFoldDB" id="A0A1Y3BET8"/>
<dbReference type="PANTHER" id="PTHR11772:SF2">
    <property type="entry name" value="ASPARAGINE SYNTHETASE [GLUTAMINE-HYDROLYZING]"/>
    <property type="match status" value="1"/>
</dbReference>
<sequence>MLKEEDSDCQFVTNSDCEVIIHLYRMFGMEFVHHLDGIFSFVLFDNNDGSYVVARDAIGVTTLYYGYNKERPETLYFASEMKCLNDLCDTINSFPPGYIYDSKRKTFEQWYQPNWYNESLVPVQPVDYD</sequence>
<proteinExistence type="predicted"/>
<dbReference type="GO" id="GO:0005829">
    <property type="term" value="C:cytosol"/>
    <property type="evidence" value="ECO:0007669"/>
    <property type="project" value="TreeGrafter"/>
</dbReference>
<keyword evidence="1" id="KW-0547">Nucleotide-binding</keyword>
<dbReference type="GO" id="GO:0006529">
    <property type="term" value="P:asparagine biosynthetic process"/>
    <property type="evidence" value="ECO:0007669"/>
    <property type="project" value="TreeGrafter"/>
</dbReference>
<dbReference type="GO" id="GO:0004066">
    <property type="term" value="F:asparagine synthase (glutamine-hydrolyzing) activity"/>
    <property type="evidence" value="ECO:0007669"/>
    <property type="project" value="TreeGrafter"/>
</dbReference>
<evidence type="ECO:0000313" key="5">
    <source>
        <dbReference type="Proteomes" id="UP000194236"/>
    </source>
</evidence>